<dbReference type="Pfam" id="PF25901">
    <property type="entry name" value="DUF7960"/>
    <property type="match status" value="1"/>
</dbReference>
<comment type="caution">
    <text evidence="2">The sequence shown here is derived from an EMBL/GenBank/DDBJ whole genome shotgun (WGS) entry which is preliminary data.</text>
</comment>
<dbReference type="STRING" id="1227497.C491_04020"/>
<dbReference type="InterPro" id="IPR058266">
    <property type="entry name" value="DUF7960"/>
</dbReference>
<sequence length="158" mass="18152">MYTGKVEKPCCLCDDPEIHRRIDLPPRLIQRLRYSEAVAWRDVVGEVSIHFCASDWETVRTLVLETGMSPLPRCNVARASFDLRADFEAFTGRTREEPDQQPVEERFWRESRRVLAGDTEYPPSDRDLIQAHVVTRALRELDAPVARAANTEPGTDRD</sequence>
<keyword evidence="3" id="KW-1185">Reference proteome</keyword>
<evidence type="ECO:0000313" key="3">
    <source>
        <dbReference type="Proteomes" id="UP000011688"/>
    </source>
</evidence>
<dbReference type="Proteomes" id="UP000011688">
    <property type="component" value="Unassembled WGS sequence"/>
</dbReference>
<dbReference type="EMBL" id="AOIB01000013">
    <property type="protein sequence ID" value="ELY60432.1"/>
    <property type="molecule type" value="Genomic_DNA"/>
</dbReference>
<name>L9XFN2_9EURY</name>
<dbReference type="RefSeq" id="WP_005553956.1">
    <property type="nucleotide sequence ID" value="NZ_AOIB01000013.1"/>
</dbReference>
<dbReference type="eggNOG" id="arCOG04571">
    <property type="taxonomic scope" value="Archaea"/>
</dbReference>
<dbReference type="PATRIC" id="fig|1227497.3.peg.829"/>
<evidence type="ECO:0000313" key="2">
    <source>
        <dbReference type="EMBL" id="ELY60432.1"/>
    </source>
</evidence>
<gene>
    <name evidence="2" type="ORF">C491_04020</name>
</gene>
<feature type="domain" description="DUF7960" evidence="1">
    <location>
        <begin position="1"/>
        <end position="143"/>
    </location>
</feature>
<reference evidence="2 3" key="1">
    <citation type="journal article" date="2014" name="PLoS Genet.">
        <title>Phylogenetically driven sequencing of extremely halophilic archaea reveals strategies for static and dynamic osmo-response.</title>
        <authorList>
            <person name="Becker E.A."/>
            <person name="Seitzer P.M."/>
            <person name="Tritt A."/>
            <person name="Larsen D."/>
            <person name="Krusor M."/>
            <person name="Yao A.I."/>
            <person name="Wu D."/>
            <person name="Madern D."/>
            <person name="Eisen J.A."/>
            <person name="Darling A.E."/>
            <person name="Facciotti M.T."/>
        </authorList>
    </citation>
    <scope>NUCLEOTIDE SEQUENCE [LARGE SCALE GENOMIC DNA]</scope>
    <source>
        <strain evidence="2 3">DSM 10524</strain>
    </source>
</reference>
<accession>L9XFN2</accession>
<dbReference type="AlphaFoldDB" id="L9XFN2"/>
<dbReference type="OrthoDB" id="159011at2157"/>
<protein>
    <recommendedName>
        <fullName evidence="1">DUF7960 domain-containing protein</fullName>
    </recommendedName>
</protein>
<proteinExistence type="predicted"/>
<evidence type="ECO:0000259" key="1">
    <source>
        <dbReference type="Pfam" id="PF25901"/>
    </source>
</evidence>
<organism evidence="2 3">
    <name type="scientific">Natronococcus amylolyticus DSM 10524</name>
    <dbReference type="NCBI Taxonomy" id="1227497"/>
    <lineage>
        <taxon>Archaea</taxon>
        <taxon>Methanobacteriati</taxon>
        <taxon>Methanobacteriota</taxon>
        <taxon>Stenosarchaea group</taxon>
        <taxon>Halobacteria</taxon>
        <taxon>Halobacteriales</taxon>
        <taxon>Natrialbaceae</taxon>
        <taxon>Natronococcus</taxon>
    </lineage>
</organism>